<dbReference type="PANTHER" id="PTHR31636">
    <property type="entry name" value="OSJNBA0084A10.13 PROTEIN-RELATED"/>
    <property type="match status" value="1"/>
</dbReference>
<feature type="region of interest" description="SAW" evidence="5">
    <location>
        <begin position="436"/>
        <end position="512"/>
    </location>
</feature>
<keyword evidence="2" id="KW-0805">Transcription regulation</keyword>
<dbReference type="GeneID" id="101494454"/>
<dbReference type="Pfam" id="PF03514">
    <property type="entry name" value="GRAS"/>
    <property type="match status" value="1"/>
</dbReference>
<dbReference type="OrthoDB" id="770224at2759"/>
<evidence type="ECO:0000313" key="7">
    <source>
        <dbReference type="RefSeq" id="XP_012569578.1"/>
    </source>
</evidence>
<comment type="similarity">
    <text evidence="5">Belongs to the GRAS family.</text>
</comment>
<dbReference type="STRING" id="3827.A0A1S3E2B1"/>
<dbReference type="RefSeq" id="XP_012569578.1">
    <property type="nucleotide sequence ID" value="XM_012714124.2"/>
</dbReference>
<evidence type="ECO:0000256" key="4">
    <source>
        <dbReference type="ARBA" id="ARBA00023242"/>
    </source>
</evidence>
<reference evidence="6" key="1">
    <citation type="journal article" date="2013" name="Nat. Biotechnol.">
        <title>Draft genome sequence of chickpea (Cicer arietinum) provides a resource for trait improvement.</title>
        <authorList>
            <person name="Varshney R.K."/>
            <person name="Song C."/>
            <person name="Saxena R.K."/>
            <person name="Azam S."/>
            <person name="Yu S."/>
            <person name="Sharpe A.G."/>
            <person name="Cannon S."/>
            <person name="Baek J."/>
            <person name="Rosen B.D."/>
            <person name="Tar'an B."/>
            <person name="Millan T."/>
            <person name="Zhang X."/>
            <person name="Ramsay L.D."/>
            <person name="Iwata A."/>
            <person name="Wang Y."/>
            <person name="Nelson W."/>
            <person name="Farmer A.D."/>
            <person name="Gaur P.M."/>
            <person name="Soderlund C."/>
            <person name="Penmetsa R.V."/>
            <person name="Xu C."/>
            <person name="Bharti A.K."/>
            <person name="He W."/>
            <person name="Winter P."/>
            <person name="Zhao S."/>
            <person name="Hane J.K."/>
            <person name="Carrasquilla-Garcia N."/>
            <person name="Condie J.A."/>
            <person name="Upadhyaya H.D."/>
            <person name="Luo M.C."/>
            <person name="Thudi M."/>
            <person name="Gowda C.L."/>
            <person name="Singh N.P."/>
            <person name="Lichtenzveig J."/>
            <person name="Gali K.K."/>
            <person name="Rubio J."/>
            <person name="Nadarajan N."/>
            <person name="Dolezel J."/>
            <person name="Bansal K.C."/>
            <person name="Xu X."/>
            <person name="Edwards D."/>
            <person name="Zhang G."/>
            <person name="Kahl G."/>
            <person name="Gil J."/>
            <person name="Singh K.B."/>
            <person name="Datta S.K."/>
            <person name="Jackson S.A."/>
            <person name="Wang J."/>
            <person name="Cook D.R."/>
        </authorList>
    </citation>
    <scope>NUCLEOTIDE SEQUENCE [LARGE SCALE GENOMIC DNA]</scope>
    <source>
        <strain evidence="6">cv. CDC Frontier</strain>
    </source>
</reference>
<name>A0A1S3E2B1_CICAR</name>
<feature type="region of interest" description="Leucine repeat II (LRII)" evidence="5">
    <location>
        <begin position="302"/>
        <end position="334"/>
    </location>
</feature>
<keyword evidence="4" id="KW-0539">Nucleus</keyword>
<gene>
    <name evidence="7" type="primary">LOC101494454</name>
</gene>
<dbReference type="AlphaFoldDB" id="A0A1S3E2B1"/>
<dbReference type="PaxDb" id="3827-XP_004494934.1"/>
<proteinExistence type="inferred from homology"/>
<protein>
    <submittedName>
        <fullName evidence="7">DELLA protein RGL2-like</fullName>
    </submittedName>
</protein>
<dbReference type="GO" id="GO:0005634">
    <property type="term" value="C:nucleus"/>
    <property type="evidence" value="ECO:0007669"/>
    <property type="project" value="UniProtKB-SubCell"/>
</dbReference>
<evidence type="ECO:0000256" key="3">
    <source>
        <dbReference type="ARBA" id="ARBA00023163"/>
    </source>
</evidence>
<evidence type="ECO:0000313" key="6">
    <source>
        <dbReference type="Proteomes" id="UP000087171"/>
    </source>
</evidence>
<dbReference type="Proteomes" id="UP000087171">
    <property type="component" value="Chromosome Ca3"/>
</dbReference>
<dbReference type="PROSITE" id="PS50985">
    <property type="entry name" value="GRAS"/>
    <property type="match status" value="1"/>
</dbReference>
<dbReference type="InterPro" id="IPR005202">
    <property type="entry name" value="TF_GRAS"/>
</dbReference>
<comment type="caution">
    <text evidence="5">Lacks conserved residue(s) required for the propagation of feature annotation.</text>
</comment>
<comment type="subcellular location">
    <subcellularLocation>
        <location evidence="1">Nucleus</location>
    </subcellularLocation>
</comment>
<dbReference type="GO" id="GO:0009610">
    <property type="term" value="P:response to symbiotic fungus"/>
    <property type="evidence" value="ECO:0007669"/>
    <property type="project" value="UniProtKB-ARBA"/>
</dbReference>
<evidence type="ECO:0000256" key="1">
    <source>
        <dbReference type="ARBA" id="ARBA00004123"/>
    </source>
</evidence>
<dbReference type="eggNOG" id="ENOG502QQYY">
    <property type="taxonomic scope" value="Eukaryota"/>
</dbReference>
<dbReference type="KEGG" id="cam:101494454"/>
<reference evidence="7" key="2">
    <citation type="submission" date="2025-08" db="UniProtKB">
        <authorList>
            <consortium name="RefSeq"/>
        </authorList>
    </citation>
    <scope>IDENTIFICATION</scope>
    <source>
        <tissue evidence="7">Etiolated seedlings</tissue>
    </source>
</reference>
<evidence type="ECO:0000256" key="2">
    <source>
        <dbReference type="ARBA" id="ARBA00023015"/>
    </source>
</evidence>
<organism evidence="6 7">
    <name type="scientific">Cicer arietinum</name>
    <name type="common">Chickpea</name>
    <name type="synonym">Garbanzo</name>
    <dbReference type="NCBI Taxonomy" id="3827"/>
    <lineage>
        <taxon>Eukaryota</taxon>
        <taxon>Viridiplantae</taxon>
        <taxon>Streptophyta</taxon>
        <taxon>Embryophyta</taxon>
        <taxon>Tracheophyta</taxon>
        <taxon>Spermatophyta</taxon>
        <taxon>Magnoliopsida</taxon>
        <taxon>eudicotyledons</taxon>
        <taxon>Gunneridae</taxon>
        <taxon>Pentapetalae</taxon>
        <taxon>rosids</taxon>
        <taxon>fabids</taxon>
        <taxon>Fabales</taxon>
        <taxon>Fabaceae</taxon>
        <taxon>Papilionoideae</taxon>
        <taxon>50 kb inversion clade</taxon>
        <taxon>NPAAA clade</taxon>
        <taxon>Hologalegina</taxon>
        <taxon>IRL clade</taxon>
        <taxon>Cicereae</taxon>
        <taxon>Cicer</taxon>
    </lineage>
</organism>
<evidence type="ECO:0000256" key="5">
    <source>
        <dbReference type="PROSITE-ProRule" id="PRU01191"/>
    </source>
</evidence>
<accession>A0A1S3E2B1</accession>
<keyword evidence="3" id="KW-0804">Transcription</keyword>
<sequence length="514" mass="59897">MFNDHQNQQQEFEVGNFMLEEINFDPFHQPTQQFQETITTWPKNHNHKLSSIPTKPLQNNISLSSLEILRNHGTRFMKNITNTKKTSLDNEQEKVSAEGIIRVAGTRYAQKYSSHWNDGFSIPTHPYGFDQWNFSEEENKDVELSQFLFAAAEKVSFQQFERAKKLLFYCQWNSSATGNSVQRIVFHFSQALLERIEKETRRFTKGSLKNEESELLRKMDLNKSLLCHIKIPFNQVMQFIGIQAIVEHVVYDTRIHLIDLDIKSGVQCIALMQALIERQDFMVEIFKVTAVGLNSCKNKIEETGKNLASFAESLKLPFLYKCVLVEDMMEIKEVDFEIEENEAVAVYSPYFLRSLISRQDCMENLMRVLRYIKPSIMIILEMEASHNSPSFVNRFMEALFFYSAFFDVVETCMKEEDDCRMMTEAILSAGIRNIVGAEGRERNVRNVKIDVWRRFFARYRMVESGFSEACVYQGELVAKEFVYGKFCNVEKNGKCLILGWKGTPMHSISAWRFL</sequence>
<keyword evidence="6" id="KW-1185">Reference proteome</keyword>